<dbReference type="GO" id="GO:0003677">
    <property type="term" value="F:DNA binding"/>
    <property type="evidence" value="ECO:0007669"/>
    <property type="project" value="UniProtKB-UniRule"/>
</dbReference>
<evidence type="ECO:0000313" key="7">
    <source>
        <dbReference type="Proteomes" id="UP000561369"/>
    </source>
</evidence>
<evidence type="ECO:0000313" key="6">
    <source>
        <dbReference type="EMBL" id="NWF07358.1"/>
    </source>
</evidence>
<dbReference type="InterPro" id="IPR001647">
    <property type="entry name" value="HTH_TetR"/>
</dbReference>
<dbReference type="SUPFAM" id="SSF46689">
    <property type="entry name" value="Homeodomain-like"/>
    <property type="match status" value="1"/>
</dbReference>
<dbReference type="PANTHER" id="PTHR47506">
    <property type="entry name" value="TRANSCRIPTIONAL REGULATORY PROTEIN"/>
    <property type="match status" value="1"/>
</dbReference>
<dbReference type="Gene3D" id="1.10.357.10">
    <property type="entry name" value="Tetracycline Repressor, domain 2"/>
    <property type="match status" value="1"/>
</dbReference>
<dbReference type="InterPro" id="IPR036271">
    <property type="entry name" value="Tet_transcr_reg_TetR-rel_C_sf"/>
</dbReference>
<proteinExistence type="predicted"/>
<dbReference type="SUPFAM" id="SSF48498">
    <property type="entry name" value="Tetracyclin repressor-like, C-terminal domain"/>
    <property type="match status" value="1"/>
</dbReference>
<keyword evidence="1" id="KW-0805">Transcription regulation</keyword>
<protein>
    <submittedName>
        <fullName evidence="6">TetR/AcrR family transcriptional regulator</fullName>
    </submittedName>
</protein>
<evidence type="ECO:0000256" key="3">
    <source>
        <dbReference type="ARBA" id="ARBA00023163"/>
    </source>
</evidence>
<dbReference type="PANTHER" id="PTHR47506:SF1">
    <property type="entry name" value="HTH-TYPE TRANSCRIPTIONAL REGULATOR YJDC"/>
    <property type="match status" value="1"/>
</dbReference>
<comment type="caution">
    <text evidence="6">The sequence shown here is derived from an EMBL/GenBank/DDBJ whole genome shotgun (WGS) entry which is preliminary data.</text>
</comment>
<organism evidence="6 7">
    <name type="scientific">Pseudomonas salomonii</name>
    <dbReference type="NCBI Taxonomy" id="191391"/>
    <lineage>
        <taxon>Bacteria</taxon>
        <taxon>Pseudomonadati</taxon>
        <taxon>Pseudomonadota</taxon>
        <taxon>Gammaproteobacteria</taxon>
        <taxon>Pseudomonadales</taxon>
        <taxon>Pseudomonadaceae</taxon>
        <taxon>Pseudomonas</taxon>
    </lineage>
</organism>
<gene>
    <name evidence="6" type="ORF">HX810_06730</name>
</gene>
<feature type="domain" description="HTH tetR-type" evidence="5">
    <location>
        <begin position="9"/>
        <end position="69"/>
    </location>
</feature>
<keyword evidence="2 4" id="KW-0238">DNA-binding</keyword>
<dbReference type="InterPro" id="IPR009057">
    <property type="entry name" value="Homeodomain-like_sf"/>
</dbReference>
<sequence>MRVQQAPQLPPRERIVEAAQSLFAQQGITRVSVDAIAALAASTKMTVYRHFENKDALVLEWLQRLTESYSEVLDSLAQQYPDAPREQLLGFTGFIVDDLQRAGYRGCPFTNSLAEIPEPDHPARQLIEAHKQRQFARVAALCEQLGAQAPQALAQELSLLMEGAQVVAQNKGFDQVGERLMHMVRQRL</sequence>
<accession>A0A7Y8KLY8</accession>
<name>A0A7Y8KLY8_9PSED</name>
<dbReference type="PRINTS" id="PR00455">
    <property type="entry name" value="HTHTETR"/>
</dbReference>
<dbReference type="EMBL" id="JACAQV010000006">
    <property type="protein sequence ID" value="NWF07358.1"/>
    <property type="molecule type" value="Genomic_DNA"/>
</dbReference>
<dbReference type="Pfam" id="PF00440">
    <property type="entry name" value="TetR_N"/>
    <property type="match status" value="1"/>
</dbReference>
<dbReference type="RefSeq" id="WP_099488741.1">
    <property type="nucleotide sequence ID" value="NZ_JACAQV010000006.1"/>
</dbReference>
<evidence type="ECO:0000259" key="5">
    <source>
        <dbReference type="PROSITE" id="PS50977"/>
    </source>
</evidence>
<keyword evidence="3" id="KW-0804">Transcription</keyword>
<evidence type="ECO:0000256" key="4">
    <source>
        <dbReference type="PROSITE-ProRule" id="PRU00335"/>
    </source>
</evidence>
<dbReference type="PROSITE" id="PS50977">
    <property type="entry name" value="HTH_TETR_2"/>
    <property type="match status" value="1"/>
</dbReference>
<reference evidence="6 7" key="1">
    <citation type="submission" date="2020-04" db="EMBL/GenBank/DDBJ databases">
        <title>Molecular characterization of pseudomonads from Agaricus bisporus reveal novel blotch 2 pathogens in Western Europe.</title>
        <authorList>
            <person name="Taparia T."/>
            <person name="Krijger M."/>
            <person name="Haynes E."/>
            <person name="Elpinstone J.G."/>
            <person name="Noble R."/>
            <person name="Van Der Wolf J."/>
        </authorList>
    </citation>
    <scope>NUCLEOTIDE SEQUENCE [LARGE SCALE GENOMIC DNA]</scope>
    <source>
        <strain evidence="6 7">IPO3765</strain>
    </source>
</reference>
<dbReference type="AlphaFoldDB" id="A0A7Y8KLY8"/>
<evidence type="ECO:0000256" key="2">
    <source>
        <dbReference type="ARBA" id="ARBA00023125"/>
    </source>
</evidence>
<feature type="DNA-binding region" description="H-T-H motif" evidence="4">
    <location>
        <begin position="32"/>
        <end position="51"/>
    </location>
</feature>
<evidence type="ECO:0000256" key="1">
    <source>
        <dbReference type="ARBA" id="ARBA00023015"/>
    </source>
</evidence>
<dbReference type="Proteomes" id="UP000561369">
    <property type="component" value="Unassembled WGS sequence"/>
</dbReference>